<comment type="caution">
    <text evidence="1">The sequence shown here is derived from an EMBL/GenBank/DDBJ whole genome shotgun (WGS) entry which is preliminary data.</text>
</comment>
<sequence length="203" mass="22573">MALLGIAAPPDTRRAQATTELRYPDDAVVVLAGIPGAGKSTLLRRLFPDPDNGNLQVLDSERLRARWIPVLGAIPYVWWRPFLHLTYYGMVLRAMRRGGPLLVHECATRPLSRYLIGWGARWSGLTVHLVLLDVPEDVARTGQQARGRIIRPHAMATHTRRWPRLLAQAARYPGRIVPGAASAVIIDRQQADQLQTVAFGTKP</sequence>
<dbReference type="AlphaFoldDB" id="A0A561BV08"/>
<name>A0A561BV08_9ACTN</name>
<dbReference type="SUPFAM" id="SSF52540">
    <property type="entry name" value="P-loop containing nucleoside triphosphate hydrolases"/>
    <property type="match status" value="1"/>
</dbReference>
<protein>
    <submittedName>
        <fullName evidence="1">Putative kinase</fullName>
    </submittedName>
</protein>
<proteinExistence type="predicted"/>
<evidence type="ECO:0000313" key="1">
    <source>
        <dbReference type="EMBL" id="TWD82651.1"/>
    </source>
</evidence>
<keyword evidence="1" id="KW-0808">Transferase</keyword>
<keyword evidence="2" id="KW-1185">Reference proteome</keyword>
<dbReference type="GO" id="GO:0016301">
    <property type="term" value="F:kinase activity"/>
    <property type="evidence" value="ECO:0007669"/>
    <property type="project" value="UniProtKB-KW"/>
</dbReference>
<dbReference type="EMBL" id="VIVK01000001">
    <property type="protein sequence ID" value="TWD82651.1"/>
    <property type="molecule type" value="Genomic_DNA"/>
</dbReference>
<dbReference type="Gene3D" id="3.40.50.300">
    <property type="entry name" value="P-loop containing nucleotide triphosphate hydrolases"/>
    <property type="match status" value="1"/>
</dbReference>
<evidence type="ECO:0000313" key="2">
    <source>
        <dbReference type="Proteomes" id="UP000318380"/>
    </source>
</evidence>
<gene>
    <name evidence="1" type="ORF">FB561_3787</name>
</gene>
<dbReference type="Pfam" id="PF13671">
    <property type="entry name" value="AAA_33"/>
    <property type="match status" value="1"/>
</dbReference>
<dbReference type="Proteomes" id="UP000318380">
    <property type="component" value="Unassembled WGS sequence"/>
</dbReference>
<dbReference type="InterPro" id="IPR027417">
    <property type="entry name" value="P-loop_NTPase"/>
</dbReference>
<reference evidence="1 2" key="1">
    <citation type="submission" date="2019-06" db="EMBL/GenBank/DDBJ databases">
        <title>Sequencing the genomes of 1000 actinobacteria strains.</title>
        <authorList>
            <person name="Klenk H.-P."/>
        </authorList>
    </citation>
    <scope>NUCLEOTIDE SEQUENCE [LARGE SCALE GENOMIC DNA]</scope>
    <source>
        <strain evidence="1 2">DSM 24683</strain>
    </source>
</reference>
<accession>A0A561BV08</accession>
<organism evidence="1 2">
    <name type="scientific">Kribbella amoyensis</name>
    <dbReference type="NCBI Taxonomy" id="996641"/>
    <lineage>
        <taxon>Bacteria</taxon>
        <taxon>Bacillati</taxon>
        <taxon>Actinomycetota</taxon>
        <taxon>Actinomycetes</taxon>
        <taxon>Propionibacteriales</taxon>
        <taxon>Kribbellaceae</taxon>
        <taxon>Kribbella</taxon>
    </lineage>
</organism>
<keyword evidence="1" id="KW-0418">Kinase</keyword>
<dbReference type="RefSeq" id="WP_238334898.1">
    <property type="nucleotide sequence ID" value="NZ_VIVK01000001.1"/>
</dbReference>